<feature type="chain" id="PRO_5013693941" description="Glycosyltransferase family 92 protein" evidence="1">
    <location>
        <begin position="20"/>
        <end position="86"/>
    </location>
</feature>
<dbReference type="AlphaFoldDB" id="A0A2G5UZA7"/>
<keyword evidence="1" id="KW-0732">Signal</keyword>
<keyword evidence="3" id="KW-1185">Reference proteome</keyword>
<dbReference type="EMBL" id="PDUG01000002">
    <property type="protein sequence ID" value="PIC44862.1"/>
    <property type="molecule type" value="Genomic_DNA"/>
</dbReference>
<evidence type="ECO:0000256" key="1">
    <source>
        <dbReference type="SAM" id="SignalP"/>
    </source>
</evidence>
<sequence length="86" mass="9500">MLLLATWLLLLSTSSKILAQNPPTDRLCGNDLSNLWLDVVVVVDNSIGMTQAGLTEVLFCLSVCPDVCIFDSNNLVSWEIYQEVIN</sequence>
<reference evidence="3" key="1">
    <citation type="submission" date="2017-10" db="EMBL/GenBank/DDBJ databases">
        <title>Rapid genome shrinkage in a self-fertile nematode reveals novel sperm competition proteins.</title>
        <authorList>
            <person name="Yin D."/>
            <person name="Schwarz E.M."/>
            <person name="Thomas C.G."/>
            <person name="Felde R.L."/>
            <person name="Korf I.F."/>
            <person name="Cutter A.D."/>
            <person name="Schartner C.M."/>
            <person name="Ralston E.J."/>
            <person name="Meyer B.J."/>
            <person name="Haag E.S."/>
        </authorList>
    </citation>
    <scope>NUCLEOTIDE SEQUENCE [LARGE SCALE GENOMIC DNA]</scope>
    <source>
        <strain evidence="3">JU1422</strain>
    </source>
</reference>
<feature type="signal peptide" evidence="1">
    <location>
        <begin position="1"/>
        <end position="19"/>
    </location>
</feature>
<evidence type="ECO:0000313" key="3">
    <source>
        <dbReference type="Proteomes" id="UP000230233"/>
    </source>
</evidence>
<dbReference type="STRING" id="1611254.A0A2G5UZA7"/>
<evidence type="ECO:0000313" key="2">
    <source>
        <dbReference type="EMBL" id="PIC44862.1"/>
    </source>
</evidence>
<proteinExistence type="predicted"/>
<accession>A0A2G5UZA7</accession>
<dbReference type="Proteomes" id="UP000230233">
    <property type="component" value="Chromosome II"/>
</dbReference>
<name>A0A2G5UZA7_9PELO</name>
<protein>
    <recommendedName>
        <fullName evidence="4">Glycosyltransferase family 92 protein</fullName>
    </recommendedName>
</protein>
<organism evidence="2 3">
    <name type="scientific">Caenorhabditis nigoni</name>
    <dbReference type="NCBI Taxonomy" id="1611254"/>
    <lineage>
        <taxon>Eukaryota</taxon>
        <taxon>Metazoa</taxon>
        <taxon>Ecdysozoa</taxon>
        <taxon>Nematoda</taxon>
        <taxon>Chromadorea</taxon>
        <taxon>Rhabditida</taxon>
        <taxon>Rhabditina</taxon>
        <taxon>Rhabditomorpha</taxon>
        <taxon>Rhabditoidea</taxon>
        <taxon>Rhabditidae</taxon>
        <taxon>Peloderinae</taxon>
        <taxon>Caenorhabditis</taxon>
    </lineage>
</organism>
<evidence type="ECO:0008006" key="4">
    <source>
        <dbReference type="Google" id="ProtNLM"/>
    </source>
</evidence>
<gene>
    <name evidence="2" type="primary">Cnig_chr_II.g5081</name>
    <name evidence="2" type="ORF">B9Z55_005081</name>
</gene>
<comment type="caution">
    <text evidence="2">The sequence shown here is derived from an EMBL/GenBank/DDBJ whole genome shotgun (WGS) entry which is preliminary data.</text>
</comment>